<dbReference type="EMBL" id="CVRI01000020">
    <property type="protein sequence ID" value="CRK90604.1"/>
    <property type="molecule type" value="Genomic_DNA"/>
</dbReference>
<reference evidence="1 2" key="1">
    <citation type="submission" date="2015-04" db="EMBL/GenBank/DDBJ databases">
        <authorList>
            <person name="Syromyatnikov M.Y."/>
            <person name="Popov V.N."/>
        </authorList>
    </citation>
    <scope>NUCLEOTIDE SEQUENCE [LARGE SCALE GENOMIC DNA]</scope>
</reference>
<gene>
    <name evidence="1" type="ORF">CLUMA_CG004306</name>
</gene>
<organism evidence="1 2">
    <name type="scientific">Clunio marinus</name>
    <dbReference type="NCBI Taxonomy" id="568069"/>
    <lineage>
        <taxon>Eukaryota</taxon>
        <taxon>Metazoa</taxon>
        <taxon>Ecdysozoa</taxon>
        <taxon>Arthropoda</taxon>
        <taxon>Hexapoda</taxon>
        <taxon>Insecta</taxon>
        <taxon>Pterygota</taxon>
        <taxon>Neoptera</taxon>
        <taxon>Endopterygota</taxon>
        <taxon>Diptera</taxon>
        <taxon>Nematocera</taxon>
        <taxon>Chironomoidea</taxon>
        <taxon>Chironomidae</taxon>
        <taxon>Clunio</taxon>
    </lineage>
</organism>
<sequence>MRIQLNVYNSREALAQQFRPCSITEIAIAISFISKFLPRSVGSWMIRFMLLMSSFPTGISNAFRAGKYLFSGKLFESVQAAQDWHRVNGQKCGKVNVESYFKPKGSLDEEES</sequence>
<proteinExistence type="predicted"/>
<accession>A0A1J1HT99</accession>
<protein>
    <submittedName>
        <fullName evidence="1">CLUMA_CG004306, isoform A</fullName>
    </submittedName>
</protein>
<name>A0A1J1HT99_9DIPT</name>
<evidence type="ECO:0000313" key="1">
    <source>
        <dbReference type="EMBL" id="CRK90604.1"/>
    </source>
</evidence>
<dbReference type="AlphaFoldDB" id="A0A1J1HT99"/>
<evidence type="ECO:0000313" key="2">
    <source>
        <dbReference type="Proteomes" id="UP000183832"/>
    </source>
</evidence>
<keyword evidence="2" id="KW-1185">Reference proteome</keyword>
<dbReference type="Proteomes" id="UP000183832">
    <property type="component" value="Unassembled WGS sequence"/>
</dbReference>